<dbReference type="EMBL" id="JAAWWB010000016">
    <property type="protein sequence ID" value="KAG6763598.1"/>
    <property type="molecule type" value="Genomic_DNA"/>
</dbReference>
<protein>
    <submittedName>
        <fullName evidence="5">Uncharacterized protein</fullName>
    </submittedName>
</protein>
<evidence type="ECO:0000256" key="3">
    <source>
        <dbReference type="ARBA" id="ARBA00023098"/>
    </source>
</evidence>
<dbReference type="GO" id="GO:0016787">
    <property type="term" value="F:hydrolase activity"/>
    <property type="evidence" value="ECO:0007669"/>
    <property type="project" value="UniProtKB-KW"/>
</dbReference>
<feature type="transmembrane region" description="Helical" evidence="4">
    <location>
        <begin position="271"/>
        <end position="290"/>
    </location>
</feature>
<dbReference type="GO" id="GO:0016042">
    <property type="term" value="P:lipid catabolic process"/>
    <property type="evidence" value="ECO:0007669"/>
    <property type="project" value="UniProtKB-KW"/>
</dbReference>
<accession>A0A8X7Z1V2</accession>
<dbReference type="OrthoDB" id="1600564at2759"/>
<evidence type="ECO:0000313" key="5">
    <source>
        <dbReference type="EMBL" id="KAG6763598.1"/>
    </source>
</evidence>
<evidence type="ECO:0000256" key="1">
    <source>
        <dbReference type="ARBA" id="ARBA00022801"/>
    </source>
</evidence>
<evidence type="ECO:0000256" key="4">
    <source>
        <dbReference type="SAM" id="Phobius"/>
    </source>
</evidence>
<evidence type="ECO:0000313" key="6">
    <source>
        <dbReference type="Proteomes" id="UP000886885"/>
    </source>
</evidence>
<organism evidence="5 6">
    <name type="scientific">Populus tomentosa</name>
    <name type="common">Chinese white poplar</name>
    <dbReference type="NCBI Taxonomy" id="118781"/>
    <lineage>
        <taxon>Eukaryota</taxon>
        <taxon>Viridiplantae</taxon>
        <taxon>Streptophyta</taxon>
        <taxon>Embryophyta</taxon>
        <taxon>Tracheophyta</taxon>
        <taxon>Spermatophyta</taxon>
        <taxon>Magnoliopsida</taxon>
        <taxon>eudicotyledons</taxon>
        <taxon>Gunneridae</taxon>
        <taxon>Pentapetalae</taxon>
        <taxon>rosids</taxon>
        <taxon>fabids</taxon>
        <taxon>Malpighiales</taxon>
        <taxon>Salicaceae</taxon>
        <taxon>Saliceae</taxon>
        <taxon>Populus</taxon>
    </lineage>
</organism>
<dbReference type="PANTHER" id="PTHR46020:SF4">
    <property type="entry name" value="OS04G0650200 PROTEIN"/>
    <property type="match status" value="1"/>
</dbReference>
<keyword evidence="4" id="KW-1133">Transmembrane helix</keyword>
<keyword evidence="6" id="KW-1185">Reference proteome</keyword>
<dbReference type="AlphaFoldDB" id="A0A8X7Z1V2"/>
<keyword evidence="4" id="KW-0472">Membrane</keyword>
<reference evidence="5" key="1">
    <citation type="journal article" date="2020" name="bioRxiv">
        <title>Hybrid origin of Populus tomentosa Carr. identified through genome sequencing and phylogenomic analysis.</title>
        <authorList>
            <person name="An X."/>
            <person name="Gao K."/>
            <person name="Chen Z."/>
            <person name="Li J."/>
            <person name="Yang X."/>
            <person name="Yang X."/>
            <person name="Zhou J."/>
            <person name="Guo T."/>
            <person name="Zhao T."/>
            <person name="Huang S."/>
            <person name="Miao D."/>
            <person name="Khan W.U."/>
            <person name="Rao P."/>
            <person name="Ye M."/>
            <person name="Lei B."/>
            <person name="Liao W."/>
            <person name="Wang J."/>
            <person name="Ji L."/>
            <person name="Li Y."/>
            <person name="Guo B."/>
            <person name="Mustafa N.S."/>
            <person name="Li S."/>
            <person name="Yun Q."/>
            <person name="Keller S.R."/>
            <person name="Mao J."/>
            <person name="Zhang R."/>
            <person name="Strauss S.H."/>
        </authorList>
    </citation>
    <scope>NUCLEOTIDE SEQUENCE</scope>
    <source>
        <strain evidence="5">GM15</strain>
        <tissue evidence="5">Leaf</tissue>
    </source>
</reference>
<name>A0A8X7Z1V2_POPTO</name>
<dbReference type="PANTHER" id="PTHR46020">
    <property type="entry name" value="OSJNBB0059K02.9 PROTEIN"/>
    <property type="match status" value="1"/>
</dbReference>
<evidence type="ECO:0000256" key="2">
    <source>
        <dbReference type="ARBA" id="ARBA00022963"/>
    </source>
</evidence>
<keyword evidence="2" id="KW-0442">Lipid degradation</keyword>
<keyword evidence="3" id="KW-0443">Lipid metabolism</keyword>
<dbReference type="Proteomes" id="UP000886885">
    <property type="component" value="Chromosome 8D"/>
</dbReference>
<comment type="caution">
    <text evidence="5">The sequence shown here is derived from an EMBL/GenBank/DDBJ whole genome shotgun (WGS) entry which is preliminary data.</text>
</comment>
<feature type="transmembrane region" description="Helical" evidence="4">
    <location>
        <begin position="242"/>
        <end position="259"/>
    </location>
</feature>
<keyword evidence="4" id="KW-0812">Transmembrane</keyword>
<gene>
    <name evidence="5" type="ORF">POTOM_031024</name>
</gene>
<proteinExistence type="predicted"/>
<sequence>MKPSQQSDSRRKNQLISQIIEEEMRTLLLFTIVGTKNSEKSHEMLIYIWNLRFAASFLGIKSPMQYKWRRTTDRVGFTSLHNIAYQNYQLSANLKRIAVTTSWPLGCLPILTAFSSYQNYSETWNIASKFHNQKLQQAIRRMNSESRVYTYETLNLYTAFMSKQNNAHPARNLKLRTLLIPCCVGVTSNYSCGSFDKNGAKKYVHSLFLVVRNKQDAGLPIFLHDKTFSTSIATMLDGKLQIVMPIVFLSGIPVTLFMLDGSLLRCSYNPVTLFMLLQFPLLVEIFFSTYGPGIFDPKTKCWY</sequence>
<keyword evidence="1" id="KW-0378">Hydrolase</keyword>